<gene>
    <name evidence="2" type="ORF">ECRASSUSDP1_LOCUS7719</name>
</gene>
<evidence type="ECO:0000313" key="3">
    <source>
        <dbReference type="Proteomes" id="UP001295684"/>
    </source>
</evidence>
<accession>A0AAD1XDC6</accession>
<sequence>MPNCQPESDSEDSLNQATPKGYQFNIPTLEVRDNDFVNGASYPKRKKSKFRKLSIRTKKSSNRCPSVGLQALRSTLQIASEHSNIKQIKSKFKKNKAKVGSSHHYVFVTKDNSQHQKEEKISNFLRQSNIFQIHLKAALEEYK</sequence>
<proteinExistence type="predicted"/>
<protein>
    <submittedName>
        <fullName evidence="2">Uncharacterized protein</fullName>
    </submittedName>
</protein>
<dbReference type="Proteomes" id="UP001295684">
    <property type="component" value="Unassembled WGS sequence"/>
</dbReference>
<evidence type="ECO:0000313" key="2">
    <source>
        <dbReference type="EMBL" id="CAI2366446.1"/>
    </source>
</evidence>
<reference evidence="2" key="1">
    <citation type="submission" date="2023-07" db="EMBL/GenBank/DDBJ databases">
        <authorList>
            <consortium name="AG Swart"/>
            <person name="Singh M."/>
            <person name="Singh A."/>
            <person name="Seah K."/>
            <person name="Emmerich C."/>
        </authorList>
    </citation>
    <scope>NUCLEOTIDE SEQUENCE</scope>
    <source>
        <strain evidence="2">DP1</strain>
    </source>
</reference>
<name>A0AAD1XDC6_EUPCR</name>
<feature type="region of interest" description="Disordered" evidence="1">
    <location>
        <begin position="1"/>
        <end position="25"/>
    </location>
</feature>
<dbReference type="AlphaFoldDB" id="A0AAD1XDC6"/>
<keyword evidence="3" id="KW-1185">Reference proteome</keyword>
<evidence type="ECO:0000256" key="1">
    <source>
        <dbReference type="SAM" id="MobiDB-lite"/>
    </source>
</evidence>
<comment type="caution">
    <text evidence="2">The sequence shown here is derived from an EMBL/GenBank/DDBJ whole genome shotgun (WGS) entry which is preliminary data.</text>
</comment>
<dbReference type="EMBL" id="CAMPGE010007531">
    <property type="protein sequence ID" value="CAI2366446.1"/>
    <property type="molecule type" value="Genomic_DNA"/>
</dbReference>
<organism evidence="2 3">
    <name type="scientific">Euplotes crassus</name>
    <dbReference type="NCBI Taxonomy" id="5936"/>
    <lineage>
        <taxon>Eukaryota</taxon>
        <taxon>Sar</taxon>
        <taxon>Alveolata</taxon>
        <taxon>Ciliophora</taxon>
        <taxon>Intramacronucleata</taxon>
        <taxon>Spirotrichea</taxon>
        <taxon>Hypotrichia</taxon>
        <taxon>Euplotida</taxon>
        <taxon>Euplotidae</taxon>
        <taxon>Moneuplotes</taxon>
    </lineage>
</organism>